<dbReference type="Gene3D" id="1.25.40.10">
    <property type="entry name" value="Tetratricopeptide repeat domain"/>
    <property type="match status" value="1"/>
</dbReference>
<evidence type="ECO:0000313" key="3">
    <source>
        <dbReference type="EMBL" id="KRR25116.1"/>
    </source>
</evidence>
<dbReference type="InterPro" id="IPR011990">
    <property type="entry name" value="TPR-like_helical_dom_sf"/>
</dbReference>
<name>A0A0R3MZU3_9BRAD</name>
<feature type="compositionally biased region" description="Low complexity" evidence="2">
    <location>
        <begin position="392"/>
        <end position="412"/>
    </location>
</feature>
<dbReference type="SUPFAM" id="SSF48452">
    <property type="entry name" value="TPR-like"/>
    <property type="match status" value="1"/>
</dbReference>
<dbReference type="Proteomes" id="UP000052023">
    <property type="component" value="Unassembled WGS sequence"/>
</dbReference>
<keyword evidence="4" id="KW-1185">Reference proteome</keyword>
<feature type="region of interest" description="Disordered" evidence="2">
    <location>
        <begin position="291"/>
        <end position="311"/>
    </location>
</feature>
<dbReference type="AlphaFoldDB" id="A0A0R3MZU3"/>
<gene>
    <name evidence="3" type="ORF">CQ13_23855</name>
</gene>
<feature type="compositionally biased region" description="Low complexity" evidence="2">
    <location>
        <begin position="295"/>
        <end position="310"/>
    </location>
</feature>
<keyword evidence="1" id="KW-0802">TPR repeat</keyword>
<dbReference type="EMBL" id="LLYA01000146">
    <property type="protein sequence ID" value="KRR25116.1"/>
    <property type="molecule type" value="Genomic_DNA"/>
</dbReference>
<evidence type="ECO:0000256" key="2">
    <source>
        <dbReference type="SAM" id="MobiDB-lite"/>
    </source>
</evidence>
<dbReference type="RefSeq" id="WP_057843947.1">
    <property type="nucleotide sequence ID" value="NZ_LLYA01000146.1"/>
</dbReference>
<evidence type="ECO:0000256" key="1">
    <source>
        <dbReference type="PROSITE-ProRule" id="PRU00339"/>
    </source>
</evidence>
<organism evidence="3 4">
    <name type="scientific">Bradyrhizobium retamae</name>
    <dbReference type="NCBI Taxonomy" id="1300035"/>
    <lineage>
        <taxon>Bacteria</taxon>
        <taxon>Pseudomonadati</taxon>
        <taxon>Pseudomonadota</taxon>
        <taxon>Alphaproteobacteria</taxon>
        <taxon>Hyphomicrobiales</taxon>
        <taxon>Nitrobacteraceae</taxon>
        <taxon>Bradyrhizobium</taxon>
    </lineage>
</organism>
<feature type="repeat" description="TPR" evidence="1">
    <location>
        <begin position="900"/>
        <end position="933"/>
    </location>
</feature>
<dbReference type="PROSITE" id="PS50005">
    <property type="entry name" value="TPR"/>
    <property type="match status" value="1"/>
</dbReference>
<accession>A0A0R3MZU3</accession>
<evidence type="ECO:0000313" key="4">
    <source>
        <dbReference type="Proteomes" id="UP000052023"/>
    </source>
</evidence>
<proteinExistence type="predicted"/>
<reference evidence="3 4" key="1">
    <citation type="submission" date="2014-03" db="EMBL/GenBank/DDBJ databases">
        <title>Bradyrhizobium valentinum sp. nov., isolated from effective nodules of Lupinus mariae-josephae, a lupine endemic of basic-lime soils in Eastern Spain.</title>
        <authorList>
            <person name="Duran D."/>
            <person name="Rey L."/>
            <person name="Navarro A."/>
            <person name="Busquets A."/>
            <person name="Imperial J."/>
            <person name="Ruiz-Argueso T."/>
        </authorList>
    </citation>
    <scope>NUCLEOTIDE SEQUENCE [LARGE SCALE GENOMIC DNA]</scope>
    <source>
        <strain evidence="3 4">Ro19</strain>
    </source>
</reference>
<dbReference type="InterPro" id="IPR019734">
    <property type="entry name" value="TPR_rpt"/>
</dbReference>
<comment type="caution">
    <text evidence="3">The sequence shown here is derived from an EMBL/GenBank/DDBJ whole genome shotgun (WGS) entry which is preliminary data.</text>
</comment>
<protein>
    <submittedName>
        <fullName evidence="3">Uncharacterized protein</fullName>
    </submittedName>
</protein>
<feature type="compositionally biased region" description="Basic and acidic residues" evidence="2">
    <location>
        <begin position="422"/>
        <end position="435"/>
    </location>
</feature>
<feature type="region of interest" description="Disordered" evidence="2">
    <location>
        <begin position="387"/>
        <end position="435"/>
    </location>
</feature>
<dbReference type="OrthoDB" id="7431909at2"/>
<sequence length="1241" mass="134816">MGRRAAAETGSPGRALARAARRCLHNYLGQPLAVALLFAGLTLSQPCRADPVRGEATFTSGGGFARLVLKLAEDVESDVSTAGSIIIIHFKRPVDIPVDKLSDAVPDYVGSARRDPDGTAIRLSLARRATVNTMTAGERIFVDFLPESWTGPPPPLPAAVVRELADRARAAERALRAQLAVASAKKKPPVRVRASVQPTFVRFVFEMPDGVNVSSVLNDQKLTLQFNSVLNFDLADAKVAAPPNIASINQRADVDSSAVDILLIGEVDVHSFREEKNYVIDVAFQQPEKPALAEPQAAAKPVVPAKPGPASRIARDKALKESPPPQQPAEIPPVTSEMIAEQARIEIKPAQVNEAPAAAEAAMPGVEKAPPANGNAIPLTEEIAATPEKTSPAEPVQAAAAEAPKPAAPKQAQSSVEPPESGAKDKTPAVEARRDSDGLRVTFSFAAPTPAALFRRADTVWLVFDQTKPFDIEPIRSKGGAIIGDVSRLPLEKGQAVRIRLNRPQIPSLESEGRANGGEWTLTFADRGQTPPLPLMVLRNITDPALANVTVPLANPGAMHRLVDPDAGDTLWVVTAPPPTRGLIKRQDFVELSLLESAHGVVVHPNSDDINAEVGADKVMLGRPGGLTLSSADVAAERATAAVRPLFDADEWRKNREEKFLTRLDALIKAAAAARPEQKTHARLELANFYMSRGMYQEARGVTNLILSETNPGNEDGAVLMVHAVASILIGHPEHALKDLANPAIGNGYDSQLWKGFAFARQEKWVDAREKFKNAEFSIAALPLELQRIIITDAMRASLEVKDYGGASRRRSELEVIGIPNEMKPEIAVLRGRLAEALGHDKDALDAYRFAAQSSDRKASAEASLLQTLLRHRRGELGQAELIRELETLSVIWRGDAIELKALNKLTQLYAENGRYAEALSAAKTATKLQPNSELSRQGQDAASALFTDLYLGQKGDDMKPVDALAMFYEYRELTPIGRRGDEMIRRLADRLAAVDLLDQAAELLQYQVDKRLEGAARAQVAARLAMVYLANRKPDRAITALRLTRISDLSGELRQQRLLLEARAQSDVGRHDLALDIISNLTGREAIRLRSDIYWASRQWREASEQIELYYADRWRDFKPLNAAEKSDIIRAVVGYALAEDAIGLARFREKYAPLMTGEADRFAFETASKPAAANSAEFALIAKMAASVDTLDGFIRDMRIRFPDATARAPLSPEISRGEPVHTGALPPIAGIRRIDAAR</sequence>